<comment type="caution">
    <text evidence="18">The sequence shown here is derived from an EMBL/GenBank/DDBJ whole genome shotgun (WGS) entry which is preliminary data.</text>
</comment>
<dbReference type="EC" id="3.1.26.4" evidence="6 14"/>
<keyword evidence="8 14" id="KW-0963">Cytoplasm</keyword>
<evidence type="ECO:0000256" key="16">
    <source>
        <dbReference type="RuleBase" id="RU003515"/>
    </source>
</evidence>
<dbReference type="EMBL" id="WTVA01000015">
    <property type="protein sequence ID" value="MZR23460.1"/>
    <property type="molecule type" value="Genomic_DNA"/>
</dbReference>
<keyword evidence="12 14" id="KW-0378">Hydrolase</keyword>
<feature type="binding site" evidence="14 15">
    <location>
        <position position="116"/>
    </location>
    <ligand>
        <name>a divalent metal cation</name>
        <dbReference type="ChEBI" id="CHEBI:60240"/>
    </ligand>
</feature>
<name>A0A845MJ62_9PROT</name>
<dbReference type="InterPro" id="IPR036397">
    <property type="entry name" value="RNaseH_sf"/>
</dbReference>
<comment type="cofactor">
    <cofactor evidence="2">
        <name>Mg(2+)</name>
        <dbReference type="ChEBI" id="CHEBI:18420"/>
    </cofactor>
</comment>
<keyword evidence="19" id="KW-1185">Reference proteome</keyword>
<dbReference type="RefSeq" id="WP_161339930.1">
    <property type="nucleotide sequence ID" value="NZ_JBHSDG010000003.1"/>
</dbReference>
<sequence>MRRAEQKSPDLSFESREDGCVAGIDEAGRGPFAGPVVAAAVILDRDRIPSGIRDSKKIRKEIRERLFEDIMAGSLVGIGEASVAEIDSLNILEASLLAMRRAVDALPRRPDVALVDGNRDPGLGIPSRLIVKGDSLSLSIAAASIVAKVTRDRKMCALAAEFPHYGWEKNAGYGTEEHRKGLSRFGITPQHRRSFAPIRALLDKD</sequence>
<comment type="subcellular location">
    <subcellularLocation>
        <location evidence="4 14">Cytoplasm</location>
    </subcellularLocation>
</comment>
<dbReference type="GO" id="GO:0006298">
    <property type="term" value="P:mismatch repair"/>
    <property type="evidence" value="ECO:0007669"/>
    <property type="project" value="TreeGrafter"/>
</dbReference>
<dbReference type="GO" id="GO:0004523">
    <property type="term" value="F:RNA-DNA hybrid ribonuclease activity"/>
    <property type="evidence" value="ECO:0007669"/>
    <property type="project" value="UniProtKB-UniRule"/>
</dbReference>
<comment type="function">
    <text evidence="3 14 16">Endonuclease that specifically degrades the RNA of RNA-DNA hybrids.</text>
</comment>
<evidence type="ECO:0000256" key="15">
    <source>
        <dbReference type="PROSITE-ProRule" id="PRU01319"/>
    </source>
</evidence>
<evidence type="ECO:0000256" key="1">
    <source>
        <dbReference type="ARBA" id="ARBA00000077"/>
    </source>
</evidence>
<evidence type="ECO:0000256" key="8">
    <source>
        <dbReference type="ARBA" id="ARBA00022490"/>
    </source>
</evidence>
<evidence type="ECO:0000256" key="7">
    <source>
        <dbReference type="ARBA" id="ARBA00019179"/>
    </source>
</evidence>
<evidence type="ECO:0000256" key="11">
    <source>
        <dbReference type="ARBA" id="ARBA00022759"/>
    </source>
</evidence>
<evidence type="ECO:0000256" key="4">
    <source>
        <dbReference type="ARBA" id="ARBA00004496"/>
    </source>
</evidence>
<dbReference type="SUPFAM" id="SSF53098">
    <property type="entry name" value="Ribonuclease H-like"/>
    <property type="match status" value="1"/>
</dbReference>
<feature type="binding site" evidence="14 15">
    <location>
        <position position="26"/>
    </location>
    <ligand>
        <name>a divalent metal cation</name>
        <dbReference type="ChEBI" id="CHEBI:60240"/>
    </ligand>
</feature>
<keyword evidence="10 14" id="KW-0479">Metal-binding</keyword>
<dbReference type="InterPro" id="IPR024567">
    <property type="entry name" value="RNase_HII/HIII_dom"/>
</dbReference>
<feature type="binding site" evidence="14 15">
    <location>
        <position position="25"/>
    </location>
    <ligand>
        <name>a divalent metal cation</name>
        <dbReference type="ChEBI" id="CHEBI:60240"/>
    </ligand>
</feature>
<gene>
    <name evidence="14" type="primary">rnhB</name>
    <name evidence="18" type="ORF">GQF03_14070</name>
</gene>
<dbReference type="Gene3D" id="3.30.420.10">
    <property type="entry name" value="Ribonuclease H-like superfamily/Ribonuclease H"/>
    <property type="match status" value="1"/>
</dbReference>
<dbReference type="GO" id="GO:0030145">
    <property type="term" value="F:manganese ion binding"/>
    <property type="evidence" value="ECO:0007669"/>
    <property type="project" value="UniProtKB-UniRule"/>
</dbReference>
<dbReference type="NCBIfam" id="NF000595">
    <property type="entry name" value="PRK00015.1-3"/>
    <property type="match status" value="1"/>
</dbReference>
<dbReference type="GO" id="GO:0032299">
    <property type="term" value="C:ribonuclease H2 complex"/>
    <property type="evidence" value="ECO:0007669"/>
    <property type="project" value="TreeGrafter"/>
</dbReference>
<dbReference type="InterPro" id="IPR001352">
    <property type="entry name" value="RNase_HII/HIII"/>
</dbReference>
<evidence type="ECO:0000256" key="10">
    <source>
        <dbReference type="ARBA" id="ARBA00022723"/>
    </source>
</evidence>
<evidence type="ECO:0000256" key="3">
    <source>
        <dbReference type="ARBA" id="ARBA00004065"/>
    </source>
</evidence>
<dbReference type="HAMAP" id="MF_00052_B">
    <property type="entry name" value="RNase_HII_B"/>
    <property type="match status" value="1"/>
</dbReference>
<keyword evidence="13 14" id="KW-0464">Manganese</keyword>
<evidence type="ECO:0000256" key="14">
    <source>
        <dbReference type="HAMAP-Rule" id="MF_00052"/>
    </source>
</evidence>
<dbReference type="Pfam" id="PF01351">
    <property type="entry name" value="RNase_HII"/>
    <property type="match status" value="1"/>
</dbReference>
<evidence type="ECO:0000313" key="19">
    <source>
        <dbReference type="Proteomes" id="UP000445696"/>
    </source>
</evidence>
<comment type="cofactor">
    <cofactor evidence="14 15">
        <name>Mn(2+)</name>
        <dbReference type="ChEBI" id="CHEBI:29035"/>
    </cofactor>
    <cofactor evidence="14 15">
        <name>Mg(2+)</name>
        <dbReference type="ChEBI" id="CHEBI:18420"/>
    </cofactor>
    <text evidence="14 15">Manganese or magnesium. Binds 1 divalent metal ion per monomer in the absence of substrate. May bind a second metal ion after substrate binding.</text>
</comment>
<evidence type="ECO:0000259" key="17">
    <source>
        <dbReference type="PROSITE" id="PS51975"/>
    </source>
</evidence>
<accession>A0A845MJ62</accession>
<dbReference type="GO" id="GO:0005737">
    <property type="term" value="C:cytoplasm"/>
    <property type="evidence" value="ECO:0007669"/>
    <property type="project" value="UniProtKB-SubCell"/>
</dbReference>
<dbReference type="OrthoDB" id="9803420at2"/>
<comment type="similarity">
    <text evidence="5 14 16">Belongs to the RNase HII family.</text>
</comment>
<dbReference type="GO" id="GO:0043137">
    <property type="term" value="P:DNA replication, removal of RNA primer"/>
    <property type="evidence" value="ECO:0007669"/>
    <property type="project" value="TreeGrafter"/>
</dbReference>
<evidence type="ECO:0000313" key="18">
    <source>
        <dbReference type="EMBL" id="MZR23460.1"/>
    </source>
</evidence>
<dbReference type="PANTHER" id="PTHR10954:SF18">
    <property type="entry name" value="RIBONUCLEASE HII"/>
    <property type="match status" value="1"/>
</dbReference>
<evidence type="ECO:0000256" key="13">
    <source>
        <dbReference type="ARBA" id="ARBA00023211"/>
    </source>
</evidence>
<organism evidence="18 19">
    <name type="scientific">Sneathiella chungangensis</name>
    <dbReference type="NCBI Taxonomy" id="1418234"/>
    <lineage>
        <taxon>Bacteria</taxon>
        <taxon>Pseudomonadati</taxon>
        <taxon>Pseudomonadota</taxon>
        <taxon>Alphaproteobacteria</taxon>
        <taxon>Sneathiellales</taxon>
        <taxon>Sneathiellaceae</taxon>
        <taxon>Sneathiella</taxon>
    </lineage>
</organism>
<evidence type="ECO:0000256" key="6">
    <source>
        <dbReference type="ARBA" id="ARBA00012180"/>
    </source>
</evidence>
<evidence type="ECO:0000256" key="12">
    <source>
        <dbReference type="ARBA" id="ARBA00022801"/>
    </source>
</evidence>
<keyword evidence="11 14" id="KW-0255">Endonuclease</keyword>
<evidence type="ECO:0000256" key="5">
    <source>
        <dbReference type="ARBA" id="ARBA00007383"/>
    </source>
</evidence>
<proteinExistence type="inferred from homology"/>
<keyword evidence="9 14" id="KW-0540">Nuclease</keyword>
<protein>
    <recommendedName>
        <fullName evidence="7 14">Ribonuclease HII</fullName>
        <shortName evidence="14">RNase HII</shortName>
        <ecNumber evidence="6 14">3.1.26.4</ecNumber>
    </recommendedName>
</protein>
<evidence type="ECO:0000256" key="2">
    <source>
        <dbReference type="ARBA" id="ARBA00001946"/>
    </source>
</evidence>
<dbReference type="GO" id="GO:0003723">
    <property type="term" value="F:RNA binding"/>
    <property type="evidence" value="ECO:0007669"/>
    <property type="project" value="UniProtKB-UniRule"/>
</dbReference>
<dbReference type="AlphaFoldDB" id="A0A845MJ62"/>
<dbReference type="InterPro" id="IPR022898">
    <property type="entry name" value="RNase_HII"/>
</dbReference>
<evidence type="ECO:0000256" key="9">
    <source>
        <dbReference type="ARBA" id="ARBA00022722"/>
    </source>
</evidence>
<feature type="domain" description="RNase H type-2" evidence="17">
    <location>
        <begin position="19"/>
        <end position="205"/>
    </location>
</feature>
<dbReference type="CDD" id="cd07182">
    <property type="entry name" value="RNase_HII_bacteria_HII_like"/>
    <property type="match status" value="1"/>
</dbReference>
<reference evidence="18 19" key="1">
    <citation type="journal article" date="2014" name="Int. J. Syst. Evol. Microbiol.">
        <title>Sneathiella chungangensis sp. nov., isolated from a marine sand, and emended description of the genus Sneathiella.</title>
        <authorList>
            <person name="Siamphan C."/>
            <person name="Kim H."/>
            <person name="Lee J.S."/>
            <person name="Kim W."/>
        </authorList>
    </citation>
    <scope>NUCLEOTIDE SEQUENCE [LARGE SCALE GENOMIC DNA]</scope>
    <source>
        <strain evidence="18 19">KCTC 32476</strain>
    </source>
</reference>
<dbReference type="InterPro" id="IPR012337">
    <property type="entry name" value="RNaseH-like_sf"/>
</dbReference>
<comment type="catalytic activity">
    <reaction evidence="1 14 15 16">
        <text>Endonucleolytic cleavage to 5'-phosphomonoester.</text>
        <dbReference type="EC" id="3.1.26.4"/>
    </reaction>
</comment>
<dbReference type="Proteomes" id="UP000445696">
    <property type="component" value="Unassembled WGS sequence"/>
</dbReference>
<dbReference type="PROSITE" id="PS51975">
    <property type="entry name" value="RNASE_H_2"/>
    <property type="match status" value="1"/>
</dbReference>
<dbReference type="PANTHER" id="PTHR10954">
    <property type="entry name" value="RIBONUCLEASE H2 SUBUNIT A"/>
    <property type="match status" value="1"/>
</dbReference>